<organism evidence="2 3">
    <name type="scientific">Molossus molossus</name>
    <name type="common">Pallas' mastiff bat</name>
    <name type="synonym">Vespertilio molossus</name>
    <dbReference type="NCBI Taxonomy" id="27622"/>
    <lineage>
        <taxon>Eukaryota</taxon>
        <taxon>Metazoa</taxon>
        <taxon>Chordata</taxon>
        <taxon>Craniata</taxon>
        <taxon>Vertebrata</taxon>
        <taxon>Euteleostomi</taxon>
        <taxon>Mammalia</taxon>
        <taxon>Eutheria</taxon>
        <taxon>Laurasiatheria</taxon>
        <taxon>Chiroptera</taxon>
        <taxon>Yangochiroptera</taxon>
        <taxon>Molossidae</taxon>
        <taxon>Molossus</taxon>
    </lineage>
</organism>
<sequence>MKCFHLHRSLSPPKACIQPTPSPPTDPLQGHHPLIPSQSALVPRMPTGASPQTLWGTLHLTLHDPCSRNDPFRPCGMRSGRPGSVPADAVGGGTGPLGPSGSKPQEDRRCSRESRSPETQSQRKGSKSF</sequence>
<comment type="caution">
    <text evidence="2">The sequence shown here is derived from an EMBL/GenBank/DDBJ whole genome shotgun (WGS) entry which is preliminary data.</text>
</comment>
<dbReference type="Proteomes" id="UP000550707">
    <property type="component" value="Unassembled WGS sequence"/>
</dbReference>
<accession>A0A7J8C8I9</accession>
<feature type="region of interest" description="Disordered" evidence="1">
    <location>
        <begin position="66"/>
        <end position="129"/>
    </location>
</feature>
<gene>
    <name evidence="2" type="ORF">HJG59_009851</name>
</gene>
<dbReference type="InParanoid" id="A0A7J8C8I9"/>
<feature type="region of interest" description="Disordered" evidence="1">
    <location>
        <begin position="14"/>
        <end position="48"/>
    </location>
</feature>
<keyword evidence="3" id="KW-1185">Reference proteome</keyword>
<proteinExistence type="predicted"/>
<reference evidence="2 3" key="1">
    <citation type="journal article" date="2020" name="Nature">
        <title>Six reference-quality genomes reveal evolution of bat adaptations.</title>
        <authorList>
            <person name="Jebb D."/>
            <person name="Huang Z."/>
            <person name="Pippel M."/>
            <person name="Hughes G.M."/>
            <person name="Lavrichenko K."/>
            <person name="Devanna P."/>
            <person name="Winkler S."/>
            <person name="Jermiin L.S."/>
            <person name="Skirmuntt E.C."/>
            <person name="Katzourakis A."/>
            <person name="Burkitt-Gray L."/>
            <person name="Ray D.A."/>
            <person name="Sullivan K.A.M."/>
            <person name="Roscito J.G."/>
            <person name="Kirilenko B.M."/>
            <person name="Davalos L.M."/>
            <person name="Corthals A.P."/>
            <person name="Power M.L."/>
            <person name="Jones G."/>
            <person name="Ransome R.D."/>
            <person name="Dechmann D.K.N."/>
            <person name="Locatelli A.G."/>
            <person name="Puechmaille S.J."/>
            <person name="Fedrigo O."/>
            <person name="Jarvis E.D."/>
            <person name="Hiller M."/>
            <person name="Vernes S.C."/>
            <person name="Myers E.W."/>
            <person name="Teeling E.C."/>
        </authorList>
    </citation>
    <scope>NUCLEOTIDE SEQUENCE [LARGE SCALE GENOMIC DNA]</scope>
    <source>
        <strain evidence="2">MMolMol1</strain>
        <tissue evidence="2">Muscle</tissue>
    </source>
</reference>
<dbReference type="AlphaFoldDB" id="A0A7J8C8I9"/>
<evidence type="ECO:0000313" key="3">
    <source>
        <dbReference type="Proteomes" id="UP000550707"/>
    </source>
</evidence>
<dbReference type="EMBL" id="JACASF010000021">
    <property type="protein sequence ID" value="KAF6407140.1"/>
    <property type="molecule type" value="Genomic_DNA"/>
</dbReference>
<protein>
    <submittedName>
        <fullName evidence="2">Uncharacterized protein</fullName>
    </submittedName>
</protein>
<name>A0A7J8C8I9_MOLMO</name>
<evidence type="ECO:0000256" key="1">
    <source>
        <dbReference type="SAM" id="MobiDB-lite"/>
    </source>
</evidence>
<feature type="compositionally biased region" description="Basic and acidic residues" evidence="1">
    <location>
        <begin position="104"/>
        <end position="116"/>
    </location>
</feature>
<evidence type="ECO:0000313" key="2">
    <source>
        <dbReference type="EMBL" id="KAF6407140.1"/>
    </source>
</evidence>